<feature type="transmembrane region" description="Helical" evidence="1">
    <location>
        <begin position="5"/>
        <end position="23"/>
    </location>
</feature>
<feature type="transmembrane region" description="Helical" evidence="1">
    <location>
        <begin position="29"/>
        <end position="51"/>
    </location>
</feature>
<name>B5Y9X6_COPPD</name>
<evidence type="ECO:0000256" key="1">
    <source>
        <dbReference type="SAM" id="Phobius"/>
    </source>
</evidence>
<keyword evidence="3" id="KW-1185">Reference proteome</keyword>
<dbReference type="KEGG" id="cpo:COPRO5265_1271"/>
<evidence type="ECO:0008006" key="4">
    <source>
        <dbReference type="Google" id="ProtNLM"/>
    </source>
</evidence>
<evidence type="ECO:0000313" key="2">
    <source>
        <dbReference type="EMBL" id="ACI17790.1"/>
    </source>
</evidence>
<reference evidence="2 3" key="2">
    <citation type="journal article" date="2014" name="Genome Announc.">
        <title>Complete Genome Sequence of Coprothermobacter proteolyticus DSM 5265.</title>
        <authorList>
            <person name="Alexiev A."/>
            <person name="Coil D.A."/>
            <person name="Badger J.H."/>
            <person name="Enticknap J."/>
            <person name="Ward N."/>
            <person name="Robb F.T."/>
            <person name="Eisen J.A."/>
        </authorList>
    </citation>
    <scope>NUCLEOTIDE SEQUENCE [LARGE SCALE GENOMIC DNA]</scope>
    <source>
        <strain evidence="3">ATCC 35245 / DSM 5265 / OCM 4 / BT</strain>
    </source>
</reference>
<gene>
    <name evidence="2" type="ordered locus">COPRO5265_1271</name>
</gene>
<sequence length="53" mass="5423">MVETLLATIVGFSVGFLFAFLKLPVPAPATLSGVMGIVGIFLGFVAAKALLGR</sequence>
<keyword evidence="1" id="KW-0812">Transmembrane</keyword>
<dbReference type="STRING" id="309798.COPRO5265_1271"/>
<organism evidence="2 3">
    <name type="scientific">Coprothermobacter proteolyticus (strain ATCC 35245 / DSM 5265 / OCM 4 / BT)</name>
    <dbReference type="NCBI Taxonomy" id="309798"/>
    <lineage>
        <taxon>Bacteria</taxon>
        <taxon>Pseudomonadati</taxon>
        <taxon>Coprothermobacterota</taxon>
        <taxon>Coprothermobacteria</taxon>
        <taxon>Coprothermobacterales</taxon>
        <taxon>Coprothermobacteraceae</taxon>
        <taxon>Coprothermobacter</taxon>
    </lineage>
</organism>
<dbReference type="HOGENOM" id="CLU_171061_3_0_9"/>
<keyword evidence="1" id="KW-0472">Membrane</keyword>
<evidence type="ECO:0000313" key="3">
    <source>
        <dbReference type="Proteomes" id="UP000001732"/>
    </source>
</evidence>
<accession>B5Y9X6</accession>
<dbReference type="OrthoDB" id="8778565at2"/>
<proteinExistence type="predicted"/>
<dbReference type="RefSeq" id="WP_012544442.1">
    <property type="nucleotide sequence ID" value="NC_011295.1"/>
</dbReference>
<protein>
    <recommendedName>
        <fullName evidence="4">XapX domain-containing protein</fullName>
    </recommendedName>
</protein>
<dbReference type="eggNOG" id="COG4317">
    <property type="taxonomic scope" value="Bacteria"/>
</dbReference>
<dbReference type="Proteomes" id="UP000001732">
    <property type="component" value="Chromosome"/>
</dbReference>
<keyword evidence="1" id="KW-1133">Transmembrane helix</keyword>
<reference evidence="3" key="1">
    <citation type="submission" date="2008-08" db="EMBL/GenBank/DDBJ databases">
        <title>The complete genome sequence of Coprothermobacter proteolyticus strain ATCC 5245 / DSM 5265 / BT.</title>
        <authorList>
            <person name="Dodson R.J."/>
            <person name="Durkin A.S."/>
            <person name="Wu M."/>
            <person name="Eisen J."/>
            <person name="Sutton G."/>
        </authorList>
    </citation>
    <scope>NUCLEOTIDE SEQUENCE [LARGE SCALE GENOMIC DNA]</scope>
    <source>
        <strain evidence="3">ATCC 35245 / DSM 5265 / OCM 4 / BT</strain>
    </source>
</reference>
<dbReference type="AlphaFoldDB" id="B5Y9X6"/>
<dbReference type="NCBIfam" id="TIGR03510">
    <property type="entry name" value="XapX"/>
    <property type="match status" value="1"/>
</dbReference>
<dbReference type="InterPro" id="IPR020017">
    <property type="entry name" value="XapX_domain"/>
</dbReference>
<dbReference type="EMBL" id="CP001145">
    <property type="protein sequence ID" value="ACI17790.1"/>
    <property type="molecule type" value="Genomic_DNA"/>
</dbReference>